<evidence type="ECO:0000313" key="2">
    <source>
        <dbReference type="Proteomes" id="UP000015104"/>
    </source>
</evidence>
<reference evidence="2" key="1">
    <citation type="submission" date="2011-08" db="EMBL/GenBank/DDBJ databases">
        <authorList>
            <person name="Rombauts S."/>
        </authorList>
    </citation>
    <scope>NUCLEOTIDE SEQUENCE</scope>
    <source>
        <strain evidence="2">London</strain>
    </source>
</reference>
<keyword evidence="2" id="KW-1185">Reference proteome</keyword>
<evidence type="ECO:0000313" key="1">
    <source>
        <dbReference type="EnsemblMetazoa" id="tetur16g03300.1"/>
    </source>
</evidence>
<dbReference type="AlphaFoldDB" id="T1KP37"/>
<organism evidence="1 2">
    <name type="scientific">Tetranychus urticae</name>
    <name type="common">Two-spotted spider mite</name>
    <dbReference type="NCBI Taxonomy" id="32264"/>
    <lineage>
        <taxon>Eukaryota</taxon>
        <taxon>Metazoa</taxon>
        <taxon>Ecdysozoa</taxon>
        <taxon>Arthropoda</taxon>
        <taxon>Chelicerata</taxon>
        <taxon>Arachnida</taxon>
        <taxon>Acari</taxon>
        <taxon>Acariformes</taxon>
        <taxon>Trombidiformes</taxon>
        <taxon>Prostigmata</taxon>
        <taxon>Eleutherengona</taxon>
        <taxon>Raphignathae</taxon>
        <taxon>Tetranychoidea</taxon>
        <taxon>Tetranychidae</taxon>
        <taxon>Tetranychus</taxon>
    </lineage>
</organism>
<proteinExistence type="predicted"/>
<dbReference type="Proteomes" id="UP000015104">
    <property type="component" value="Unassembled WGS sequence"/>
</dbReference>
<dbReference type="HOGENOM" id="CLU_3320633_0_0_1"/>
<sequence length="39" mass="4317">MELCSLGNKALEKKHGLKVVTMAGRLLNTDQQLEIFEAS</sequence>
<reference evidence="1" key="2">
    <citation type="submission" date="2015-06" db="UniProtKB">
        <authorList>
            <consortium name="EnsemblMetazoa"/>
        </authorList>
    </citation>
    <scope>IDENTIFICATION</scope>
</reference>
<name>T1KP37_TETUR</name>
<dbReference type="EMBL" id="CAEY01000286">
    <property type="status" value="NOT_ANNOTATED_CDS"/>
    <property type="molecule type" value="Genomic_DNA"/>
</dbReference>
<protein>
    <submittedName>
        <fullName evidence="1">Uncharacterized protein</fullName>
    </submittedName>
</protein>
<dbReference type="EnsemblMetazoa" id="tetur16g03300.1">
    <property type="protein sequence ID" value="tetur16g03300.1"/>
    <property type="gene ID" value="tetur16g03300"/>
</dbReference>
<accession>T1KP37</accession>